<reference evidence="2 3" key="1">
    <citation type="journal article" date="2016" name="Arch. Microbiol.">
        <title>Streptomyces zhihengii sp. nov., isolated from rhizospheric soil of Psammosilene tunicoides.</title>
        <authorList>
            <person name="Huang M.J."/>
            <person name="Fei J.J."/>
            <person name="Salam N."/>
            <person name="Kim C.J."/>
            <person name="Hozzein W.N."/>
            <person name="Xiao M."/>
            <person name="Huang H.Q."/>
            <person name="Li W.J."/>
        </authorList>
    </citation>
    <scope>NUCLEOTIDE SEQUENCE [LARGE SCALE GENOMIC DNA]</scope>
    <source>
        <strain evidence="2 3">YIM T102</strain>
    </source>
</reference>
<name>A0ABS2UJV3_9ACTN</name>
<feature type="region of interest" description="Disordered" evidence="1">
    <location>
        <begin position="1"/>
        <end position="26"/>
    </location>
</feature>
<dbReference type="Proteomes" id="UP000664109">
    <property type="component" value="Unassembled WGS sequence"/>
</dbReference>
<protein>
    <recommendedName>
        <fullName evidence="4">Anti-sigma factor</fullName>
    </recommendedName>
</protein>
<gene>
    <name evidence="2" type="ORF">JE024_02480</name>
</gene>
<evidence type="ECO:0000256" key="1">
    <source>
        <dbReference type="SAM" id="MobiDB-lite"/>
    </source>
</evidence>
<sequence length="92" mass="9618">MEHTDERTLAATALGEEPAPAAAGHLGRCRECGGELEQLRRAVASMRTPSPADRDLLAPPERVWTSITEALSVRGEPDAPPVGGDTSEASAV</sequence>
<keyword evidence="3" id="KW-1185">Reference proteome</keyword>
<accession>A0ABS2UJV3</accession>
<dbReference type="EMBL" id="JAFEJA010000001">
    <property type="protein sequence ID" value="MBM9617618.1"/>
    <property type="molecule type" value="Genomic_DNA"/>
</dbReference>
<evidence type="ECO:0000313" key="3">
    <source>
        <dbReference type="Proteomes" id="UP000664109"/>
    </source>
</evidence>
<comment type="caution">
    <text evidence="2">The sequence shown here is derived from an EMBL/GenBank/DDBJ whole genome shotgun (WGS) entry which is preliminary data.</text>
</comment>
<feature type="region of interest" description="Disordered" evidence="1">
    <location>
        <begin position="72"/>
        <end position="92"/>
    </location>
</feature>
<organism evidence="2 3">
    <name type="scientific">Streptomyces zhihengii</name>
    <dbReference type="NCBI Taxonomy" id="1818004"/>
    <lineage>
        <taxon>Bacteria</taxon>
        <taxon>Bacillati</taxon>
        <taxon>Actinomycetota</taxon>
        <taxon>Actinomycetes</taxon>
        <taxon>Kitasatosporales</taxon>
        <taxon>Streptomycetaceae</taxon>
        <taxon>Streptomyces</taxon>
    </lineage>
</organism>
<evidence type="ECO:0000313" key="2">
    <source>
        <dbReference type="EMBL" id="MBM9617618.1"/>
    </source>
</evidence>
<proteinExistence type="predicted"/>
<feature type="compositionally biased region" description="Low complexity" evidence="1">
    <location>
        <begin position="9"/>
        <end position="24"/>
    </location>
</feature>
<dbReference type="RefSeq" id="WP_205371975.1">
    <property type="nucleotide sequence ID" value="NZ_JAFEJA010000001.1"/>
</dbReference>
<evidence type="ECO:0008006" key="4">
    <source>
        <dbReference type="Google" id="ProtNLM"/>
    </source>
</evidence>